<keyword evidence="1" id="KW-1133">Transmembrane helix</keyword>
<dbReference type="Proteomes" id="UP000554235">
    <property type="component" value="Unassembled WGS sequence"/>
</dbReference>
<proteinExistence type="predicted"/>
<dbReference type="OrthoDB" id="268400at2759"/>
<dbReference type="EMBL" id="JAADYS010004016">
    <property type="protein sequence ID" value="KAF4437787.1"/>
    <property type="molecule type" value="Genomic_DNA"/>
</dbReference>
<keyword evidence="1" id="KW-0472">Membrane</keyword>
<evidence type="ECO:0000313" key="3">
    <source>
        <dbReference type="Proteomes" id="UP000554235"/>
    </source>
</evidence>
<sequence>MSVSSGSIIKSKRDSLPAPGSVFFVSSAGRVLKLPIPSTSHRDPLTWCPSKRAVAFLSLQFYSVVTCLEVNLPGLIMHGVSLEFKPEDMKPFTVDELSVAMMLFTGFGYIVGIPLSTALGRRPVLLGASATTTGATLWAGVAGSFYQLLFSLCLQALATGAAIGM</sequence>
<organism evidence="2 3">
    <name type="scientific">Fusarium albosuccineum</name>
    <dbReference type="NCBI Taxonomy" id="1237068"/>
    <lineage>
        <taxon>Eukaryota</taxon>
        <taxon>Fungi</taxon>
        <taxon>Dikarya</taxon>
        <taxon>Ascomycota</taxon>
        <taxon>Pezizomycotina</taxon>
        <taxon>Sordariomycetes</taxon>
        <taxon>Hypocreomycetidae</taxon>
        <taxon>Hypocreales</taxon>
        <taxon>Nectriaceae</taxon>
        <taxon>Fusarium</taxon>
        <taxon>Fusarium decemcellulare species complex</taxon>
    </lineage>
</organism>
<dbReference type="SUPFAM" id="SSF103473">
    <property type="entry name" value="MFS general substrate transporter"/>
    <property type="match status" value="1"/>
</dbReference>
<reference evidence="2 3" key="1">
    <citation type="submission" date="2020-01" db="EMBL/GenBank/DDBJ databases">
        <title>Identification and distribution of gene clusters putatively required for synthesis of sphingolipid metabolism inhibitors in phylogenetically diverse species of the filamentous fungus Fusarium.</title>
        <authorList>
            <person name="Kim H.-S."/>
            <person name="Busman M."/>
            <person name="Brown D.W."/>
            <person name="Divon H."/>
            <person name="Uhlig S."/>
            <person name="Proctor R.H."/>
        </authorList>
    </citation>
    <scope>NUCLEOTIDE SEQUENCE [LARGE SCALE GENOMIC DNA]</scope>
    <source>
        <strain evidence="2 3">NRRL 20459</strain>
    </source>
</reference>
<feature type="transmembrane region" description="Helical" evidence="1">
    <location>
        <begin position="123"/>
        <end position="139"/>
    </location>
</feature>
<dbReference type="Gene3D" id="1.20.1720.10">
    <property type="entry name" value="Multidrug resistance protein D"/>
    <property type="match status" value="1"/>
</dbReference>
<dbReference type="InterPro" id="IPR036259">
    <property type="entry name" value="MFS_trans_sf"/>
</dbReference>
<feature type="non-terminal residue" evidence="2">
    <location>
        <position position="1"/>
    </location>
</feature>
<comment type="caution">
    <text evidence="2">The sequence shown here is derived from an EMBL/GenBank/DDBJ whole genome shotgun (WGS) entry which is preliminary data.</text>
</comment>
<accession>A0A8H4JUA1</accession>
<evidence type="ECO:0000256" key="1">
    <source>
        <dbReference type="SAM" id="Phobius"/>
    </source>
</evidence>
<keyword evidence="1" id="KW-0812">Transmembrane</keyword>
<keyword evidence="3" id="KW-1185">Reference proteome</keyword>
<feature type="transmembrane region" description="Helical" evidence="1">
    <location>
        <begin position="97"/>
        <end position="116"/>
    </location>
</feature>
<dbReference type="AlphaFoldDB" id="A0A8H4JUA1"/>
<name>A0A8H4JUA1_9HYPO</name>
<protein>
    <submittedName>
        <fullName evidence="2">Mfs general substrate transporter</fullName>
    </submittedName>
</protein>
<gene>
    <name evidence="2" type="ORF">FALBO_17402</name>
</gene>
<feature type="transmembrane region" description="Helical" evidence="1">
    <location>
        <begin position="54"/>
        <end position="77"/>
    </location>
</feature>
<evidence type="ECO:0000313" key="2">
    <source>
        <dbReference type="EMBL" id="KAF4437787.1"/>
    </source>
</evidence>